<dbReference type="GO" id="GO:0016887">
    <property type="term" value="F:ATP hydrolysis activity"/>
    <property type="evidence" value="ECO:0007669"/>
    <property type="project" value="InterPro"/>
</dbReference>
<dbReference type="InterPro" id="IPR003439">
    <property type="entry name" value="ABC_transporter-like_ATP-bd"/>
</dbReference>
<dbReference type="Gene3D" id="3.40.50.300">
    <property type="entry name" value="P-loop containing nucleotide triphosphate hydrolases"/>
    <property type="match status" value="1"/>
</dbReference>
<dbReference type="Pfam" id="PF00005">
    <property type="entry name" value="ABC_tran"/>
    <property type="match status" value="1"/>
</dbReference>
<dbReference type="EMBL" id="FXBL01000004">
    <property type="protein sequence ID" value="SMH39712.1"/>
    <property type="molecule type" value="Genomic_DNA"/>
</dbReference>
<accession>A0A1X7NQE6</accession>
<dbReference type="CDD" id="cd03257">
    <property type="entry name" value="ABC_NikE_OppD_transporters"/>
    <property type="match status" value="1"/>
</dbReference>
<dbReference type="AlphaFoldDB" id="A0A1X7NQE6"/>
<proteinExistence type="inferred from homology"/>
<evidence type="ECO:0000256" key="1">
    <source>
        <dbReference type="ARBA" id="ARBA00004417"/>
    </source>
</evidence>
<evidence type="ECO:0000256" key="4">
    <source>
        <dbReference type="ARBA" id="ARBA00022741"/>
    </source>
</evidence>
<protein>
    <submittedName>
        <fullName evidence="7">Peptide/nickel transport system ATP-binding protein</fullName>
    </submittedName>
</protein>
<dbReference type="GO" id="GO:0005886">
    <property type="term" value="C:plasma membrane"/>
    <property type="evidence" value="ECO:0007669"/>
    <property type="project" value="UniProtKB-SubCell"/>
</dbReference>
<feature type="domain" description="ABC transporter" evidence="6">
    <location>
        <begin position="6"/>
        <end position="252"/>
    </location>
</feature>
<sequence>MNRPMLEVVDLCKTFPVRSALGRVTGEVKAVSHVSFSIGRGKVYGLAGESGSGKSTIARMIMGLTPPTSGDILLDGENIGTTGGTAAHKRKVQMVFQNPGSSLNPRRSVAQSITVPLHANGFPRADRARRITELLDMVQLPANYAERYPHELSGGQKQRVAIARALAVAPKLLVLDEPTSALDVSVQAKVIDLLVDLGRQLDLTFLFISHDLSLMRNFAEEVGVLYLGGLVETGTTSAVFENPQHDYTRLLLASVPVVSTEEEAMRPKIPLIDGEIPTAEQLLALRQAGRIQE</sequence>
<dbReference type="PROSITE" id="PS50893">
    <property type="entry name" value="ABC_TRANSPORTER_2"/>
    <property type="match status" value="1"/>
</dbReference>
<comment type="similarity">
    <text evidence="2">Belongs to the ABC transporter superfamily.</text>
</comment>
<keyword evidence="4" id="KW-0547">Nucleotide-binding</keyword>
<dbReference type="InterPro" id="IPR027417">
    <property type="entry name" value="P-loop_NTPase"/>
</dbReference>
<name>A0A1X7NQE6_9HYPH</name>
<dbReference type="InterPro" id="IPR003593">
    <property type="entry name" value="AAA+_ATPase"/>
</dbReference>
<keyword evidence="3" id="KW-0813">Transport</keyword>
<evidence type="ECO:0000256" key="5">
    <source>
        <dbReference type="ARBA" id="ARBA00022840"/>
    </source>
</evidence>
<dbReference type="PANTHER" id="PTHR43776:SF7">
    <property type="entry name" value="D,D-DIPEPTIDE TRANSPORT ATP-BINDING PROTEIN DDPF-RELATED"/>
    <property type="match status" value="1"/>
</dbReference>
<dbReference type="SUPFAM" id="SSF52540">
    <property type="entry name" value="P-loop containing nucleoside triphosphate hydrolases"/>
    <property type="match status" value="1"/>
</dbReference>
<dbReference type="GO" id="GO:0055085">
    <property type="term" value="P:transmembrane transport"/>
    <property type="evidence" value="ECO:0007669"/>
    <property type="project" value="UniProtKB-ARBA"/>
</dbReference>
<dbReference type="RefSeq" id="WP_085464208.1">
    <property type="nucleotide sequence ID" value="NZ_FXBL01000004.1"/>
</dbReference>
<reference evidence="8" key="1">
    <citation type="submission" date="2017-04" db="EMBL/GenBank/DDBJ databases">
        <authorList>
            <person name="Varghese N."/>
            <person name="Submissions S."/>
        </authorList>
    </citation>
    <scope>NUCLEOTIDE SEQUENCE [LARGE SCALE GENOMIC DNA]</scope>
    <source>
        <strain evidence="8">B5P</strain>
    </source>
</reference>
<dbReference type="PANTHER" id="PTHR43776">
    <property type="entry name" value="TRANSPORT ATP-BINDING PROTEIN"/>
    <property type="match status" value="1"/>
</dbReference>
<dbReference type="InterPro" id="IPR017871">
    <property type="entry name" value="ABC_transporter-like_CS"/>
</dbReference>
<gene>
    <name evidence="7" type="ORF">SAMN02982922_2205</name>
</gene>
<evidence type="ECO:0000313" key="7">
    <source>
        <dbReference type="EMBL" id="SMH39712.1"/>
    </source>
</evidence>
<dbReference type="Pfam" id="PF08352">
    <property type="entry name" value="oligo_HPY"/>
    <property type="match status" value="1"/>
</dbReference>
<dbReference type="OrthoDB" id="9815712at2"/>
<dbReference type="InterPro" id="IPR050319">
    <property type="entry name" value="ABC_transp_ATP-bind"/>
</dbReference>
<dbReference type="GO" id="GO:0005524">
    <property type="term" value="F:ATP binding"/>
    <property type="evidence" value="ECO:0007669"/>
    <property type="project" value="UniProtKB-KW"/>
</dbReference>
<dbReference type="Proteomes" id="UP000193083">
    <property type="component" value="Unassembled WGS sequence"/>
</dbReference>
<evidence type="ECO:0000256" key="2">
    <source>
        <dbReference type="ARBA" id="ARBA00005417"/>
    </source>
</evidence>
<keyword evidence="8" id="KW-1185">Reference proteome</keyword>
<evidence type="ECO:0000259" key="6">
    <source>
        <dbReference type="PROSITE" id="PS50893"/>
    </source>
</evidence>
<evidence type="ECO:0000256" key="3">
    <source>
        <dbReference type="ARBA" id="ARBA00022448"/>
    </source>
</evidence>
<comment type="subcellular location">
    <subcellularLocation>
        <location evidence="1">Cell inner membrane</location>
        <topology evidence="1">Peripheral membrane protein</topology>
    </subcellularLocation>
</comment>
<keyword evidence="5 7" id="KW-0067">ATP-binding</keyword>
<dbReference type="PROSITE" id="PS00211">
    <property type="entry name" value="ABC_TRANSPORTER_1"/>
    <property type="match status" value="1"/>
</dbReference>
<dbReference type="SMART" id="SM00382">
    <property type="entry name" value="AAA"/>
    <property type="match status" value="1"/>
</dbReference>
<dbReference type="GO" id="GO:0015833">
    <property type="term" value="P:peptide transport"/>
    <property type="evidence" value="ECO:0007669"/>
    <property type="project" value="InterPro"/>
</dbReference>
<dbReference type="InterPro" id="IPR013563">
    <property type="entry name" value="Oligopep_ABC_C"/>
</dbReference>
<organism evidence="7 8">
    <name type="scientific">Mesorhizobium australicum</name>
    <dbReference type="NCBI Taxonomy" id="536018"/>
    <lineage>
        <taxon>Bacteria</taxon>
        <taxon>Pseudomonadati</taxon>
        <taxon>Pseudomonadota</taxon>
        <taxon>Alphaproteobacteria</taxon>
        <taxon>Hyphomicrobiales</taxon>
        <taxon>Phyllobacteriaceae</taxon>
        <taxon>Mesorhizobium</taxon>
    </lineage>
</organism>
<evidence type="ECO:0000313" key="8">
    <source>
        <dbReference type="Proteomes" id="UP000193083"/>
    </source>
</evidence>